<dbReference type="GO" id="GO:0015628">
    <property type="term" value="P:protein secretion by the type II secretion system"/>
    <property type="evidence" value="ECO:0007669"/>
    <property type="project" value="TreeGrafter"/>
</dbReference>
<name>A0A0F9SLY5_9ZZZZ</name>
<dbReference type="InterPro" id="IPR037257">
    <property type="entry name" value="T2SS_E_N_sf"/>
</dbReference>
<feature type="domain" description="Bacterial type II secretion system protein E" evidence="4">
    <location>
        <begin position="314"/>
        <end position="328"/>
    </location>
</feature>
<accession>A0A0F9SLY5</accession>
<dbReference type="GO" id="GO:0005886">
    <property type="term" value="C:plasma membrane"/>
    <property type="evidence" value="ECO:0007669"/>
    <property type="project" value="TreeGrafter"/>
</dbReference>
<proteinExistence type="predicted"/>
<dbReference type="SUPFAM" id="SSF52540">
    <property type="entry name" value="P-loop containing nucleoside triphosphate hydrolases"/>
    <property type="match status" value="1"/>
</dbReference>
<dbReference type="FunFam" id="3.30.450.90:FF:000001">
    <property type="entry name" value="Type II secretion system ATPase GspE"/>
    <property type="match status" value="1"/>
</dbReference>
<dbReference type="InterPro" id="IPR001482">
    <property type="entry name" value="T2SS/T4SS_dom"/>
</dbReference>
<dbReference type="CDD" id="cd01129">
    <property type="entry name" value="PulE-GspE-like"/>
    <property type="match status" value="1"/>
</dbReference>
<protein>
    <recommendedName>
        <fullName evidence="3">General secretion pathway protein E</fullName>
    </recommendedName>
</protein>
<evidence type="ECO:0000256" key="2">
    <source>
        <dbReference type="ARBA" id="ARBA00022840"/>
    </source>
</evidence>
<sequence length="510" mass="55391">MTNASTQTRLSYGFAQSQGVILLPVSEDRAEPHCQYRHDASFEALIEAQRVSGAAVTFEEISAGEFEAALGTIYRDSASEAAQVAADADDDLASLADTAASIDDLLAQNDDAPVVRLINALLLEAVKEGASDVHIETEERRLLVRFRVDGILREVISPKRALAPLLVSRIKVMGKLDIAEKRLPQDGRVSLRVGGYDLDVRISTIPSQFGERVVLRLLDRGQTLRGIDHLGLSDRDNTVLKRILALPDGMVLVTGPTGSGKTTTLYAGLDMLNDRQRNIMTVEDPIEYTMDGVGQMQVNAKTDLSFARGLRAILRQDPDVIMVGEIRDRETAQIAVESAMTGHLVISTLHTNTAIGAVSRLVEMGVERFLLAPMLRGLIAQRLVRRNCTDCLGDHEITQAESDLLGHKIKPGEIVRKGLGCDTCQDSGFRGRLPLYEIIEVDGALERKMHEGQSEAELIAAARDRGPSILDDGIAKMRLGLTTAQEVARAIHDGAPPQPSVSLAASQEDE</sequence>
<dbReference type="InterPro" id="IPR027417">
    <property type="entry name" value="P-loop_NTPase"/>
</dbReference>
<evidence type="ECO:0000256" key="3">
    <source>
        <dbReference type="ARBA" id="ARBA00047206"/>
    </source>
</evidence>
<dbReference type="EMBL" id="LAZR01000458">
    <property type="protein sequence ID" value="KKN68104.1"/>
    <property type="molecule type" value="Genomic_DNA"/>
</dbReference>
<keyword evidence="1" id="KW-0547">Nucleotide-binding</keyword>
<dbReference type="PANTHER" id="PTHR30258:SF27">
    <property type="entry name" value="BACTERIOPHAGE ADSORPTION PROTEIN B-RELATED"/>
    <property type="match status" value="1"/>
</dbReference>
<dbReference type="Gene3D" id="3.30.450.90">
    <property type="match status" value="1"/>
</dbReference>
<dbReference type="PANTHER" id="PTHR30258">
    <property type="entry name" value="TYPE II SECRETION SYSTEM PROTEIN GSPE-RELATED"/>
    <property type="match status" value="1"/>
</dbReference>
<evidence type="ECO:0000256" key="1">
    <source>
        <dbReference type="ARBA" id="ARBA00022741"/>
    </source>
</evidence>
<organism evidence="5">
    <name type="scientific">marine sediment metagenome</name>
    <dbReference type="NCBI Taxonomy" id="412755"/>
    <lineage>
        <taxon>unclassified sequences</taxon>
        <taxon>metagenomes</taxon>
        <taxon>ecological metagenomes</taxon>
    </lineage>
</organism>
<evidence type="ECO:0000259" key="4">
    <source>
        <dbReference type="PROSITE" id="PS00662"/>
    </source>
</evidence>
<dbReference type="GO" id="GO:0005524">
    <property type="term" value="F:ATP binding"/>
    <property type="evidence" value="ECO:0007669"/>
    <property type="project" value="UniProtKB-KW"/>
</dbReference>
<dbReference type="InterPro" id="IPR054757">
    <property type="entry name" value="GSPE_N1E"/>
</dbReference>
<dbReference type="Gene3D" id="3.30.300.160">
    <property type="entry name" value="Type II secretion system, protein E, N-terminal domain"/>
    <property type="match status" value="1"/>
</dbReference>
<dbReference type="Pfam" id="PF00437">
    <property type="entry name" value="T2SSE"/>
    <property type="match status" value="1"/>
</dbReference>
<keyword evidence="2" id="KW-0067">ATP-binding</keyword>
<dbReference type="Pfam" id="PF22341">
    <property type="entry name" value="GSPE_N1E"/>
    <property type="match status" value="1"/>
</dbReference>
<evidence type="ECO:0000313" key="5">
    <source>
        <dbReference type="EMBL" id="KKN68104.1"/>
    </source>
</evidence>
<reference evidence="5" key="1">
    <citation type="journal article" date="2015" name="Nature">
        <title>Complex archaea that bridge the gap between prokaryotes and eukaryotes.</title>
        <authorList>
            <person name="Spang A."/>
            <person name="Saw J.H."/>
            <person name="Jorgensen S.L."/>
            <person name="Zaremba-Niedzwiedzka K."/>
            <person name="Martijn J."/>
            <person name="Lind A.E."/>
            <person name="van Eijk R."/>
            <person name="Schleper C."/>
            <person name="Guy L."/>
            <person name="Ettema T.J."/>
        </authorList>
    </citation>
    <scope>NUCLEOTIDE SEQUENCE</scope>
</reference>
<dbReference type="PROSITE" id="PS00662">
    <property type="entry name" value="T2SP_E"/>
    <property type="match status" value="1"/>
</dbReference>
<dbReference type="GO" id="GO:0016887">
    <property type="term" value="F:ATP hydrolysis activity"/>
    <property type="evidence" value="ECO:0007669"/>
    <property type="project" value="TreeGrafter"/>
</dbReference>
<dbReference type="AlphaFoldDB" id="A0A0F9SLY5"/>
<comment type="caution">
    <text evidence="5">The sequence shown here is derived from an EMBL/GenBank/DDBJ whole genome shotgun (WGS) entry which is preliminary data.</text>
</comment>
<gene>
    <name evidence="5" type="ORF">LCGC14_0454770</name>
</gene>
<dbReference type="Gene3D" id="3.40.50.300">
    <property type="entry name" value="P-loop containing nucleotide triphosphate hydrolases"/>
    <property type="match status" value="1"/>
</dbReference>
<dbReference type="SUPFAM" id="SSF160246">
    <property type="entry name" value="EspE N-terminal domain-like"/>
    <property type="match status" value="1"/>
</dbReference>
<dbReference type="GO" id="GO:0015627">
    <property type="term" value="C:type II protein secretion system complex"/>
    <property type="evidence" value="ECO:0007669"/>
    <property type="project" value="TreeGrafter"/>
</dbReference>